<dbReference type="RefSeq" id="WP_114696819.1">
    <property type="nucleotide sequence ID" value="NZ_QQOH01000005.1"/>
</dbReference>
<sequence>MLIIRPCQHSDLADLLSLSRATGAGMTSMPADEAAWLAKIEASQRAFSLTTDSSKPASHSYFMVLEDPNSGRVVGTTAVYTGIGLEKPFYSYKLSTLVTRSRDLALTRKAQVLNLVNDYTGSTEVGSLFLLPEARQPGVGRFLSRGRFLLMADFPTRFGDRVMAELRGWQDEQGQSPLWQHLGSKFFGIEFQQAVEAVALKGPQFITDMMPRHPIHLELLPDSARAVIGKPHPSSAPAMNMLLKEGFEFDGYVDLFDGGPSIHAQISDVHGVRDSRTAAISISRRPLKAATEMMLSNGRLDQYRLVQAPARLLADGRLQLEATCAEALQLQPGDRVRFLESRQAQSQAQHAVA</sequence>
<gene>
    <name evidence="4" type="ORF">DV711_16375</name>
</gene>
<evidence type="ECO:0000256" key="2">
    <source>
        <dbReference type="ARBA" id="ARBA00022679"/>
    </source>
</evidence>
<dbReference type="AlphaFoldDB" id="A0A369WAB4"/>
<name>A0A369WAB4_9GAMM</name>
<evidence type="ECO:0000256" key="3">
    <source>
        <dbReference type="ARBA" id="ARBA00023315"/>
    </source>
</evidence>
<keyword evidence="3" id="KW-0012">Acyltransferase</keyword>
<dbReference type="PANTHER" id="PTHR30420">
    <property type="entry name" value="N-SUCCINYLARGININE DIHYDROLASE"/>
    <property type="match status" value="1"/>
</dbReference>
<dbReference type="GO" id="GO:0008791">
    <property type="term" value="F:arginine N-succinyltransferase activity"/>
    <property type="evidence" value="ECO:0007669"/>
    <property type="project" value="InterPro"/>
</dbReference>
<organism evidence="4 5">
    <name type="scientific">Motiliproteus coralliicola</name>
    <dbReference type="NCBI Taxonomy" id="2283196"/>
    <lineage>
        <taxon>Bacteria</taxon>
        <taxon>Pseudomonadati</taxon>
        <taxon>Pseudomonadota</taxon>
        <taxon>Gammaproteobacteria</taxon>
        <taxon>Oceanospirillales</taxon>
        <taxon>Oceanospirillaceae</taxon>
        <taxon>Motiliproteus</taxon>
    </lineage>
</organism>
<dbReference type="PANTHER" id="PTHR30420:SF1">
    <property type="entry name" value="ARGININE N-SUCCINYLTRANSFERASE"/>
    <property type="match status" value="1"/>
</dbReference>
<dbReference type="Gene3D" id="2.40.40.20">
    <property type="match status" value="1"/>
</dbReference>
<proteinExistence type="predicted"/>
<keyword evidence="2" id="KW-0808">Transferase</keyword>
<dbReference type="EMBL" id="QQOH01000005">
    <property type="protein sequence ID" value="RDE18243.1"/>
    <property type="molecule type" value="Genomic_DNA"/>
</dbReference>
<dbReference type="SUPFAM" id="SSF55729">
    <property type="entry name" value="Acyl-CoA N-acyltransferases (Nat)"/>
    <property type="match status" value="1"/>
</dbReference>
<dbReference type="Pfam" id="PF04958">
    <property type="entry name" value="AstA"/>
    <property type="match status" value="1"/>
</dbReference>
<reference evidence="4 5" key="1">
    <citation type="submission" date="2018-07" db="EMBL/GenBank/DDBJ databases">
        <title>Motiliproteus coralliicola sp. nov., a bacterium isolated from Coral.</title>
        <authorList>
            <person name="Wang G."/>
        </authorList>
    </citation>
    <scope>NUCLEOTIDE SEQUENCE [LARGE SCALE GENOMIC DNA]</scope>
    <source>
        <strain evidence="4 5">C34</strain>
    </source>
</reference>
<keyword evidence="1" id="KW-0056">Arginine metabolism</keyword>
<dbReference type="Proteomes" id="UP000253769">
    <property type="component" value="Unassembled WGS sequence"/>
</dbReference>
<protein>
    <recommendedName>
        <fullName evidence="6">Arginine N-succinyltransferase</fullName>
    </recommendedName>
</protein>
<accession>A0A369WAB4</accession>
<dbReference type="GO" id="GO:0006527">
    <property type="term" value="P:L-arginine catabolic process"/>
    <property type="evidence" value="ECO:0007669"/>
    <property type="project" value="InterPro"/>
</dbReference>
<evidence type="ECO:0008006" key="6">
    <source>
        <dbReference type="Google" id="ProtNLM"/>
    </source>
</evidence>
<comment type="caution">
    <text evidence="4">The sequence shown here is derived from an EMBL/GenBank/DDBJ whole genome shotgun (WGS) entry which is preliminary data.</text>
</comment>
<keyword evidence="5" id="KW-1185">Reference proteome</keyword>
<dbReference type="NCBIfam" id="TIGR03243">
    <property type="entry name" value="arg_catab_AOST"/>
    <property type="match status" value="1"/>
</dbReference>
<evidence type="ECO:0000313" key="5">
    <source>
        <dbReference type="Proteomes" id="UP000253769"/>
    </source>
</evidence>
<dbReference type="Gene3D" id="3.40.630.30">
    <property type="match status" value="1"/>
</dbReference>
<dbReference type="InterPro" id="IPR016181">
    <property type="entry name" value="Acyl_CoA_acyltransferase"/>
</dbReference>
<dbReference type="OrthoDB" id="21121at2"/>
<dbReference type="InterPro" id="IPR007041">
    <property type="entry name" value="Arg_succinylTrfase_AstA/AruG"/>
</dbReference>
<evidence type="ECO:0000256" key="1">
    <source>
        <dbReference type="ARBA" id="ARBA00022503"/>
    </source>
</evidence>
<evidence type="ECO:0000313" key="4">
    <source>
        <dbReference type="EMBL" id="RDE18243.1"/>
    </source>
</evidence>